<accession>A0ABM6LI00</accession>
<keyword evidence="10" id="KW-1185">Reference proteome</keyword>
<evidence type="ECO:0000256" key="4">
    <source>
        <dbReference type="ARBA" id="ARBA00022989"/>
    </source>
</evidence>
<evidence type="ECO:0000256" key="7">
    <source>
        <dbReference type="SAM" id="MobiDB-lite"/>
    </source>
</evidence>
<feature type="region of interest" description="Disordered" evidence="7">
    <location>
        <begin position="1"/>
        <end position="31"/>
    </location>
</feature>
<dbReference type="EMBL" id="CP021920">
    <property type="protein sequence ID" value="ASB88959.1"/>
    <property type="molecule type" value="Genomic_DNA"/>
</dbReference>
<feature type="transmembrane region" description="Helical" evidence="8">
    <location>
        <begin position="445"/>
        <end position="468"/>
    </location>
</feature>
<dbReference type="RefSeq" id="WP_006637193.1">
    <property type="nucleotide sequence ID" value="NZ_BORD01000006.1"/>
</dbReference>
<organism evidence="9 10">
    <name type="scientific">Bacillus sonorensis</name>
    <dbReference type="NCBI Taxonomy" id="119858"/>
    <lineage>
        <taxon>Bacteria</taxon>
        <taxon>Bacillati</taxon>
        <taxon>Bacillota</taxon>
        <taxon>Bacilli</taxon>
        <taxon>Bacillales</taxon>
        <taxon>Bacillaceae</taxon>
        <taxon>Bacillus</taxon>
    </lineage>
</organism>
<keyword evidence="5 6" id="KW-0472">Membrane</keyword>
<evidence type="ECO:0000256" key="3">
    <source>
        <dbReference type="ARBA" id="ARBA00022692"/>
    </source>
</evidence>
<keyword evidence="4 8" id="KW-1133">Transmembrane helix</keyword>
<comment type="subcellular location">
    <subcellularLocation>
        <location evidence="6">Cell membrane</location>
    </subcellularLocation>
    <subcellularLocation>
        <location evidence="1">Membrane</location>
        <topology evidence="1">Multi-pass membrane protein</topology>
    </subcellularLocation>
</comment>
<dbReference type="Proteomes" id="UP000196877">
    <property type="component" value="Chromosome"/>
</dbReference>
<evidence type="ECO:0000256" key="5">
    <source>
        <dbReference type="ARBA" id="ARBA00023136"/>
    </source>
</evidence>
<proteinExistence type="inferred from homology"/>
<reference evidence="9 10" key="1">
    <citation type="submission" date="2017-06" db="EMBL/GenBank/DDBJ databases">
        <title>Genome sequence of Bacillus sonorensis strain SRCM101395.</title>
        <authorList>
            <person name="Cho S.H."/>
        </authorList>
    </citation>
    <scope>NUCLEOTIDE SEQUENCE [LARGE SCALE GENOMIC DNA]</scope>
    <source>
        <strain evidence="9 10">SRCM101395</strain>
    </source>
</reference>
<feature type="transmembrane region" description="Helical" evidence="8">
    <location>
        <begin position="283"/>
        <end position="302"/>
    </location>
</feature>
<comment type="similarity">
    <text evidence="2 6">Belongs to the GerABKA family.</text>
</comment>
<evidence type="ECO:0000256" key="2">
    <source>
        <dbReference type="ARBA" id="ARBA00005278"/>
    </source>
</evidence>
<evidence type="ECO:0000313" key="9">
    <source>
        <dbReference type="EMBL" id="ASB88959.1"/>
    </source>
</evidence>
<feature type="compositionally biased region" description="Polar residues" evidence="7">
    <location>
        <begin position="22"/>
        <end position="31"/>
    </location>
</feature>
<dbReference type="PANTHER" id="PTHR22550">
    <property type="entry name" value="SPORE GERMINATION PROTEIN"/>
    <property type="match status" value="1"/>
</dbReference>
<dbReference type="GeneID" id="92853598"/>
<dbReference type="PIRSF" id="PIRSF005690">
    <property type="entry name" value="GerBA"/>
    <property type="match status" value="1"/>
</dbReference>
<evidence type="ECO:0000256" key="6">
    <source>
        <dbReference type="PIRNR" id="PIRNR005690"/>
    </source>
</evidence>
<dbReference type="InterPro" id="IPR004995">
    <property type="entry name" value="Spore_Ger"/>
</dbReference>
<feature type="transmembrane region" description="Helical" evidence="8">
    <location>
        <begin position="414"/>
        <end position="433"/>
    </location>
</feature>
<evidence type="ECO:0000256" key="1">
    <source>
        <dbReference type="ARBA" id="ARBA00004141"/>
    </source>
</evidence>
<evidence type="ECO:0000313" key="10">
    <source>
        <dbReference type="Proteomes" id="UP000196877"/>
    </source>
</evidence>
<name>A0ABM6LI00_9BACI</name>
<feature type="compositionally biased region" description="Basic residues" evidence="7">
    <location>
        <begin position="1"/>
        <end position="10"/>
    </location>
</feature>
<dbReference type="PANTHER" id="PTHR22550:SF5">
    <property type="entry name" value="LEUCINE ZIPPER PROTEIN 4"/>
    <property type="match status" value="1"/>
</dbReference>
<protein>
    <submittedName>
        <fullName evidence="9">Membrane protein YndD</fullName>
    </submittedName>
</protein>
<evidence type="ECO:0000256" key="8">
    <source>
        <dbReference type="SAM" id="Phobius"/>
    </source>
</evidence>
<gene>
    <name evidence="9" type="ORF">S101395_02452</name>
</gene>
<dbReference type="Pfam" id="PF03323">
    <property type="entry name" value="GerA"/>
    <property type="match status" value="1"/>
</dbReference>
<feature type="transmembrane region" description="Helical" evidence="8">
    <location>
        <begin position="322"/>
        <end position="344"/>
    </location>
</feature>
<keyword evidence="3 8" id="KW-0812">Transmembrane</keyword>
<dbReference type="InterPro" id="IPR050768">
    <property type="entry name" value="UPF0353/GerABKA_families"/>
</dbReference>
<sequence length="521" mass="57851">MRWWKSKTRRITNQSLERRSTNKTPSQESTGFFTGDFDHDLKVIKTKIGHNSDVHFREFDIGRTGTKGAIVFIDGLSDKDLINKHIMKSLMADFSDEYKIEPSALKNSLIPLIKKQILPISELTEIKHISELAPEVLIGSTALLIDGSAEVFILGTAKGNKRNIEEPVSEALVRGARVGFTEALSTNTALLRQQGKNESLTMIQLQVGKRAVKRLVIAYIEELAESELVEEVKKRIQQIDIDNVPESGYIEQLIEDNYLSPFPQAQSTERPDRVMSALMEGRVAILLDGTPFVLIVPVTFSMMLQSPEDYYERWFPSSFIRILRFGAAMISLLGPALYISFISFHPGLIPSELAISITGTRVGVPFPSLIEALIMEVAIEILREAGLRLPKPIGQTIGIVGGLIIGEAAVQAGIVSPIMVIVVAVTAISSFAIPQYSAGISLRMLRFVAMFCAGVFGLYGVIMFFLMLASHAVKLKSFGVPYASPAVPYRLTDWKDFIIRMPISVMKRRPKMMKTNDSSRK</sequence>